<dbReference type="InterPro" id="IPR008146">
    <property type="entry name" value="Gln_synth_cat_dom"/>
</dbReference>
<sequence>MPFTLDAVLDALEEDHEFLLEGEVFSEDLIRTWIDWKRENEVAPLRARPHPYEFEMYYDI</sequence>
<dbReference type="Gene3D" id="3.30.590.10">
    <property type="entry name" value="Glutamine synthetase/guanido kinase, catalytic domain"/>
    <property type="match status" value="1"/>
</dbReference>
<dbReference type="SUPFAM" id="SSF55931">
    <property type="entry name" value="Glutamine synthetase/guanido kinase"/>
    <property type="match status" value="1"/>
</dbReference>
<dbReference type="Pfam" id="PF00120">
    <property type="entry name" value="Gln-synt_C"/>
    <property type="match status" value="1"/>
</dbReference>
<feature type="domain" description="GS catalytic" evidence="2">
    <location>
        <begin position="1"/>
        <end position="57"/>
    </location>
</feature>
<reference evidence="4" key="1">
    <citation type="journal article" date="2019" name="Int. J. Syst. Evol. Microbiol.">
        <title>The Global Catalogue of Microorganisms (GCM) 10K type strain sequencing project: providing services to taxonomists for standard genome sequencing and annotation.</title>
        <authorList>
            <consortium name="The Broad Institute Genomics Platform"/>
            <consortium name="The Broad Institute Genome Sequencing Center for Infectious Disease"/>
            <person name="Wu L."/>
            <person name="Ma J."/>
        </authorList>
    </citation>
    <scope>NUCLEOTIDE SEQUENCE [LARGE SCALE GENOMIC DNA]</scope>
    <source>
        <strain evidence="4">NBRC 113072</strain>
    </source>
</reference>
<name>A0ABQ6IPL6_9MICO</name>
<dbReference type="EMBL" id="BSUO01000001">
    <property type="protein sequence ID" value="GMA39396.1"/>
    <property type="molecule type" value="Genomic_DNA"/>
</dbReference>
<evidence type="ECO:0000313" key="4">
    <source>
        <dbReference type="Proteomes" id="UP001157126"/>
    </source>
</evidence>
<dbReference type="InterPro" id="IPR014746">
    <property type="entry name" value="Gln_synth/guanido_kin_cat_dom"/>
</dbReference>
<proteinExistence type="inferred from homology"/>
<evidence type="ECO:0000313" key="3">
    <source>
        <dbReference type="EMBL" id="GMA39396.1"/>
    </source>
</evidence>
<evidence type="ECO:0000259" key="2">
    <source>
        <dbReference type="Pfam" id="PF00120"/>
    </source>
</evidence>
<keyword evidence="4" id="KW-1185">Reference proteome</keyword>
<evidence type="ECO:0000256" key="1">
    <source>
        <dbReference type="RuleBase" id="RU000384"/>
    </source>
</evidence>
<accession>A0ABQ6IPL6</accession>
<protein>
    <recommendedName>
        <fullName evidence="2">GS catalytic domain-containing protein</fullName>
    </recommendedName>
</protein>
<organism evidence="3 4">
    <name type="scientific">Mobilicoccus caccae</name>
    <dbReference type="NCBI Taxonomy" id="1859295"/>
    <lineage>
        <taxon>Bacteria</taxon>
        <taxon>Bacillati</taxon>
        <taxon>Actinomycetota</taxon>
        <taxon>Actinomycetes</taxon>
        <taxon>Micrococcales</taxon>
        <taxon>Dermatophilaceae</taxon>
        <taxon>Mobilicoccus</taxon>
    </lineage>
</organism>
<comment type="caution">
    <text evidence="3">The sequence shown here is derived from an EMBL/GenBank/DDBJ whole genome shotgun (WGS) entry which is preliminary data.</text>
</comment>
<comment type="similarity">
    <text evidence="1">Belongs to the glutamine synthetase family.</text>
</comment>
<gene>
    <name evidence="3" type="ORF">GCM10025883_14410</name>
</gene>
<dbReference type="Proteomes" id="UP001157126">
    <property type="component" value="Unassembled WGS sequence"/>
</dbReference>